<gene>
    <name evidence="2" type="ORF">ALAG00032_LOCUS14824</name>
</gene>
<feature type="compositionally biased region" description="Low complexity" evidence="1">
    <location>
        <begin position="321"/>
        <end position="330"/>
    </location>
</feature>
<accession>A0A7S3NR62</accession>
<feature type="compositionally biased region" description="Polar residues" evidence="1">
    <location>
        <begin position="612"/>
        <end position="622"/>
    </location>
</feature>
<evidence type="ECO:0000313" key="2">
    <source>
        <dbReference type="EMBL" id="CAE0374021.1"/>
    </source>
</evidence>
<evidence type="ECO:0000256" key="1">
    <source>
        <dbReference type="SAM" id="MobiDB-lite"/>
    </source>
</evidence>
<feature type="region of interest" description="Disordered" evidence="1">
    <location>
        <begin position="553"/>
        <end position="573"/>
    </location>
</feature>
<feature type="compositionally biased region" description="Polar residues" evidence="1">
    <location>
        <begin position="587"/>
        <end position="602"/>
    </location>
</feature>
<proteinExistence type="predicted"/>
<feature type="region of interest" description="Disordered" evidence="1">
    <location>
        <begin position="305"/>
        <end position="332"/>
    </location>
</feature>
<reference evidence="2" key="1">
    <citation type="submission" date="2021-01" db="EMBL/GenBank/DDBJ databases">
        <authorList>
            <person name="Corre E."/>
            <person name="Pelletier E."/>
            <person name="Niang G."/>
            <person name="Scheremetjew M."/>
            <person name="Finn R."/>
            <person name="Kale V."/>
            <person name="Holt S."/>
            <person name="Cochrane G."/>
            <person name="Meng A."/>
            <person name="Brown T."/>
            <person name="Cohen L."/>
        </authorList>
    </citation>
    <scope>NUCLEOTIDE SEQUENCE</scope>
    <source>
        <strain evidence="2">CCMP1510</strain>
    </source>
</reference>
<dbReference type="AlphaFoldDB" id="A0A7S3NR62"/>
<dbReference type="EMBL" id="HBIJ01022672">
    <property type="protein sequence ID" value="CAE0374021.1"/>
    <property type="molecule type" value="Transcribed_RNA"/>
</dbReference>
<sequence>MLYPPDEIISRGGELHGDFDISGGYMENIASPNMFVGSSQRRPNLRSSGRVKDQRLRSKEGYDLAVFIEMDDGGGDVFLSGRVSPRLPESGGRIVFRLSLTKEQRWVARNGEWLYNGTSVVQHVQRRDGFRVEGVVSTRKPESDCCWITIGDLDGGVYCLGKWCPGGITPPLGARVSFELKKGKYGDWRVASPPGLIIISQFEVLASELEAVGLDTSFFRTSTAALLPRQNSSPGHRQVSLERSFDNFEFGDLSNFGNQNGSGSGGAQFNFLQDDDHHHQDHYQENGWNENSLYNIPSFTRSSSQLSSSFDRRPVEPSFEQQSQHAVRQQVQHEELPLHIPKQDPLFESTIRGTTILDQGRRPHPGPRQLWNDTLFDRNMQHSGNISHDSLKSMNSFEQQQEYQYPPEQRQGSLRSMNSFEQQEYQYPVQPEQHSLKSMNASFDQNEYQYPPQAQQQEGEEFSQAQLHAAHSGQNWQSMPSSHAQASEFVPSIPIESQVARSHDGLFEGKTSSVEPNSSAILGSSAEDNGLFSSSFFDSQFLFSMKVEGDDKSFDNRESEMMTPPMDPDNDPSAILVNAVDELALSETRSQKSMQDNSQSPGRDSKKKTRQPTRPSSNNNRSVLMDSSGAVRRINNRMTNVIIKAGIAAPSQGNGRLNCRFCSISFATSDSASLMRHFFSRHTSDAPPRTTAKARRAFQEWNVSNDMHRSSDEP</sequence>
<feature type="region of interest" description="Disordered" evidence="1">
    <location>
        <begin position="450"/>
        <end position="487"/>
    </location>
</feature>
<feature type="region of interest" description="Disordered" evidence="1">
    <location>
        <begin position="586"/>
        <end position="629"/>
    </location>
</feature>
<name>A0A7S3NR62_9STRA</name>
<feature type="compositionally biased region" description="Polar residues" evidence="1">
    <location>
        <begin position="472"/>
        <end position="485"/>
    </location>
</feature>
<protein>
    <submittedName>
        <fullName evidence="2">Uncharacterized protein</fullName>
    </submittedName>
</protein>
<organism evidence="2">
    <name type="scientific">Aureoumbra lagunensis</name>
    <dbReference type="NCBI Taxonomy" id="44058"/>
    <lineage>
        <taxon>Eukaryota</taxon>
        <taxon>Sar</taxon>
        <taxon>Stramenopiles</taxon>
        <taxon>Ochrophyta</taxon>
        <taxon>Pelagophyceae</taxon>
        <taxon>Pelagomonadales</taxon>
        <taxon>Aureoumbra</taxon>
    </lineage>
</organism>